<dbReference type="Proteomes" id="UP001146019">
    <property type="component" value="Unassembled WGS sequence"/>
</dbReference>
<name>A0A9X3IH40_9GAMM</name>
<dbReference type="AlphaFoldDB" id="A0A9X3IH40"/>
<feature type="coiled-coil region" evidence="1">
    <location>
        <begin position="50"/>
        <end position="102"/>
    </location>
</feature>
<feature type="domain" description="YbgF trimerisation" evidence="4">
    <location>
        <begin position="48"/>
        <end position="101"/>
    </location>
</feature>
<feature type="compositionally biased region" description="Polar residues" evidence="2">
    <location>
        <begin position="106"/>
        <end position="130"/>
    </location>
</feature>
<dbReference type="InterPro" id="IPR011990">
    <property type="entry name" value="TPR-like_helical_dom_sf"/>
</dbReference>
<keyword evidence="6" id="KW-1185">Reference proteome</keyword>
<sequence length="290" mass="32015">MMLKKHALFSIALLSSASLYAIPIESRGLSNASSGNDVANSPAPITGNMNWDLIQKNQQLENQIRELRGKIEEQDHAIDQLNKELSNRYTDLDQRLELLNQKLEPDNNSQEQQAPAENAPTTNPSVENPEQTTQTAAPNQTATQQQAATQTAQTSATSANSNNTSDAIALEKAAYTVALDAYKKGGAKQAIAPMQNFIKNYPNSIYTGNAYFWLAEFQLAIDPPNYNEAKKNYEIVAAKFPNSSKAPRALYQLYSIAKDVNKNTQTANVYKTKLLNTYPKSEEAGYFKKG</sequence>
<reference evidence="5" key="1">
    <citation type="submission" date="2022-11" db="EMBL/GenBank/DDBJ databases">
        <title>Biodiversity and phylogenetic relationships of bacteria.</title>
        <authorList>
            <person name="Machado R.A.R."/>
            <person name="Bhat A."/>
            <person name="Loulou A."/>
            <person name="Kallel S."/>
        </authorList>
    </citation>
    <scope>NUCLEOTIDE SEQUENCE</scope>
    <source>
        <strain evidence="5">A-IN1</strain>
    </source>
</reference>
<proteinExistence type="predicted"/>
<dbReference type="Gene3D" id="1.20.5.110">
    <property type="match status" value="1"/>
</dbReference>
<feature type="signal peptide" evidence="3">
    <location>
        <begin position="1"/>
        <end position="21"/>
    </location>
</feature>
<protein>
    <submittedName>
        <fullName evidence="5">Tetratricopeptide repeat protein</fullName>
    </submittedName>
</protein>
<dbReference type="GO" id="GO:0070206">
    <property type="term" value="P:protein trimerization"/>
    <property type="evidence" value="ECO:0007669"/>
    <property type="project" value="InterPro"/>
</dbReference>
<feature type="chain" id="PRO_5040817026" evidence="3">
    <location>
        <begin position="22"/>
        <end position="290"/>
    </location>
</feature>
<feature type="region of interest" description="Disordered" evidence="2">
    <location>
        <begin position="106"/>
        <end position="162"/>
    </location>
</feature>
<evidence type="ECO:0000259" key="4">
    <source>
        <dbReference type="Pfam" id="PF16331"/>
    </source>
</evidence>
<dbReference type="InterPro" id="IPR019734">
    <property type="entry name" value="TPR_rpt"/>
</dbReference>
<dbReference type="InterPro" id="IPR032519">
    <property type="entry name" value="YbgF_tri"/>
</dbReference>
<dbReference type="RefSeq" id="WP_266129854.1">
    <property type="nucleotide sequence ID" value="NZ_JAPKMY010000002.1"/>
</dbReference>
<accession>A0A9X3IH40</accession>
<dbReference type="Gene3D" id="1.25.40.10">
    <property type="entry name" value="Tetratricopeptide repeat domain"/>
    <property type="match status" value="1"/>
</dbReference>
<keyword evidence="1" id="KW-0175">Coiled coil</keyword>
<feature type="compositionally biased region" description="Low complexity" evidence="2">
    <location>
        <begin position="131"/>
        <end position="162"/>
    </location>
</feature>
<dbReference type="EMBL" id="JAPKMY010000002">
    <property type="protein sequence ID" value="MCX5467425.1"/>
    <property type="molecule type" value="Genomic_DNA"/>
</dbReference>
<dbReference type="Pfam" id="PF16331">
    <property type="entry name" value="TolA_bind_tri"/>
    <property type="match status" value="1"/>
</dbReference>
<evidence type="ECO:0000256" key="2">
    <source>
        <dbReference type="SAM" id="MobiDB-lite"/>
    </source>
</evidence>
<comment type="caution">
    <text evidence="5">The sequence shown here is derived from an EMBL/GenBank/DDBJ whole genome shotgun (WGS) entry which is preliminary data.</text>
</comment>
<keyword evidence="3" id="KW-0732">Signal</keyword>
<dbReference type="Pfam" id="PF13174">
    <property type="entry name" value="TPR_6"/>
    <property type="match status" value="1"/>
</dbReference>
<evidence type="ECO:0000313" key="6">
    <source>
        <dbReference type="Proteomes" id="UP001146019"/>
    </source>
</evidence>
<evidence type="ECO:0000256" key="3">
    <source>
        <dbReference type="SAM" id="SignalP"/>
    </source>
</evidence>
<evidence type="ECO:0000256" key="1">
    <source>
        <dbReference type="SAM" id="Coils"/>
    </source>
</evidence>
<gene>
    <name evidence="5" type="ORF">OSH00_06660</name>
</gene>
<evidence type="ECO:0000313" key="5">
    <source>
        <dbReference type="EMBL" id="MCX5467425.1"/>
    </source>
</evidence>
<organism evidence="5 6">
    <name type="scientific">Acinetobacter nematophilus</name>
    <dbReference type="NCBI Taxonomy" id="2994642"/>
    <lineage>
        <taxon>Bacteria</taxon>
        <taxon>Pseudomonadati</taxon>
        <taxon>Pseudomonadota</taxon>
        <taxon>Gammaproteobacteria</taxon>
        <taxon>Moraxellales</taxon>
        <taxon>Moraxellaceae</taxon>
        <taxon>Acinetobacter</taxon>
    </lineage>
</organism>